<dbReference type="AlphaFoldDB" id="A0A7R8Z316"/>
<evidence type="ECO:0000256" key="8">
    <source>
        <dbReference type="ARBA" id="ARBA00048679"/>
    </source>
</evidence>
<evidence type="ECO:0000256" key="5">
    <source>
        <dbReference type="ARBA" id="ARBA00022777"/>
    </source>
</evidence>
<comment type="catalytic activity">
    <reaction evidence="7">
        <text>L-threonyl-[protein] + ATP = O-phospho-L-threonyl-[protein] + ADP + H(+)</text>
        <dbReference type="Rhea" id="RHEA:46608"/>
        <dbReference type="Rhea" id="RHEA-COMP:11060"/>
        <dbReference type="Rhea" id="RHEA-COMP:11605"/>
        <dbReference type="ChEBI" id="CHEBI:15378"/>
        <dbReference type="ChEBI" id="CHEBI:30013"/>
        <dbReference type="ChEBI" id="CHEBI:30616"/>
        <dbReference type="ChEBI" id="CHEBI:61977"/>
        <dbReference type="ChEBI" id="CHEBI:456216"/>
        <dbReference type="EC" id="2.7.11.1"/>
    </reaction>
</comment>
<gene>
    <name evidence="10" type="ORF">HERILL_LOCUS15734</name>
</gene>
<evidence type="ECO:0000256" key="3">
    <source>
        <dbReference type="ARBA" id="ARBA00022679"/>
    </source>
</evidence>
<evidence type="ECO:0000313" key="11">
    <source>
        <dbReference type="Proteomes" id="UP000594454"/>
    </source>
</evidence>
<dbReference type="InterPro" id="IPR052239">
    <property type="entry name" value="Ser/Thr-specific_kinases"/>
</dbReference>
<keyword evidence="3" id="KW-0808">Transferase</keyword>
<dbReference type="PROSITE" id="PS00108">
    <property type="entry name" value="PROTEIN_KINASE_ST"/>
    <property type="match status" value="1"/>
</dbReference>
<organism evidence="10 11">
    <name type="scientific">Hermetia illucens</name>
    <name type="common">Black soldier fly</name>
    <dbReference type="NCBI Taxonomy" id="343691"/>
    <lineage>
        <taxon>Eukaryota</taxon>
        <taxon>Metazoa</taxon>
        <taxon>Ecdysozoa</taxon>
        <taxon>Arthropoda</taxon>
        <taxon>Hexapoda</taxon>
        <taxon>Insecta</taxon>
        <taxon>Pterygota</taxon>
        <taxon>Neoptera</taxon>
        <taxon>Endopterygota</taxon>
        <taxon>Diptera</taxon>
        <taxon>Brachycera</taxon>
        <taxon>Stratiomyomorpha</taxon>
        <taxon>Stratiomyidae</taxon>
        <taxon>Hermetiinae</taxon>
        <taxon>Hermetia</taxon>
    </lineage>
</organism>
<dbReference type="Gene3D" id="1.10.510.10">
    <property type="entry name" value="Transferase(Phosphotransferase) domain 1"/>
    <property type="match status" value="1"/>
</dbReference>
<dbReference type="Proteomes" id="UP000594454">
    <property type="component" value="Chromosome 6"/>
</dbReference>
<dbReference type="PANTHER" id="PTHR45998:SF2">
    <property type="entry name" value="SERINE_THREONINE-PROTEIN KINASE 16"/>
    <property type="match status" value="1"/>
</dbReference>
<dbReference type="PANTHER" id="PTHR45998">
    <property type="entry name" value="SERINE/THREONINE-PROTEIN KINASE 16"/>
    <property type="match status" value="1"/>
</dbReference>
<dbReference type="CDD" id="cd13986">
    <property type="entry name" value="STKc_16"/>
    <property type="match status" value="1"/>
</dbReference>
<dbReference type="InterPro" id="IPR008271">
    <property type="entry name" value="Ser/Thr_kinase_AS"/>
</dbReference>
<dbReference type="InterPro" id="IPR011009">
    <property type="entry name" value="Kinase-like_dom_sf"/>
</dbReference>
<feature type="domain" description="Protein kinase" evidence="9">
    <location>
        <begin position="28"/>
        <end position="311"/>
    </location>
</feature>
<dbReference type="SUPFAM" id="SSF56112">
    <property type="entry name" value="Protein kinase-like (PK-like)"/>
    <property type="match status" value="1"/>
</dbReference>
<evidence type="ECO:0000313" key="10">
    <source>
        <dbReference type="EMBL" id="CAD7093453.1"/>
    </source>
</evidence>
<comment type="catalytic activity">
    <reaction evidence="8">
        <text>L-seryl-[protein] + ATP = O-phospho-L-seryl-[protein] + ADP + H(+)</text>
        <dbReference type="Rhea" id="RHEA:17989"/>
        <dbReference type="Rhea" id="RHEA-COMP:9863"/>
        <dbReference type="Rhea" id="RHEA-COMP:11604"/>
        <dbReference type="ChEBI" id="CHEBI:15378"/>
        <dbReference type="ChEBI" id="CHEBI:29999"/>
        <dbReference type="ChEBI" id="CHEBI:30616"/>
        <dbReference type="ChEBI" id="CHEBI:83421"/>
        <dbReference type="ChEBI" id="CHEBI:456216"/>
        <dbReference type="EC" id="2.7.11.1"/>
    </reaction>
</comment>
<accession>A0A7R8Z316</accession>
<dbReference type="GO" id="GO:0005524">
    <property type="term" value="F:ATP binding"/>
    <property type="evidence" value="ECO:0007669"/>
    <property type="project" value="UniProtKB-KW"/>
</dbReference>
<proteinExistence type="predicted"/>
<reference evidence="10 11" key="1">
    <citation type="submission" date="2020-11" db="EMBL/GenBank/DDBJ databases">
        <authorList>
            <person name="Wallbank WR R."/>
            <person name="Pardo Diaz C."/>
            <person name="Kozak K."/>
            <person name="Martin S."/>
            <person name="Jiggins C."/>
            <person name="Moest M."/>
            <person name="Warren A I."/>
            <person name="Generalovic N T."/>
            <person name="Byers J.R.P. K."/>
            <person name="Montejo-Kovacevich G."/>
            <person name="Yen C E."/>
        </authorList>
    </citation>
    <scope>NUCLEOTIDE SEQUENCE [LARGE SCALE GENOMIC DNA]</scope>
</reference>
<evidence type="ECO:0000259" key="9">
    <source>
        <dbReference type="PROSITE" id="PS50011"/>
    </source>
</evidence>
<evidence type="ECO:0000256" key="1">
    <source>
        <dbReference type="ARBA" id="ARBA00012513"/>
    </source>
</evidence>
<dbReference type="OrthoDB" id="248923at2759"/>
<dbReference type="GO" id="GO:0005794">
    <property type="term" value="C:Golgi apparatus"/>
    <property type="evidence" value="ECO:0007669"/>
    <property type="project" value="TreeGrafter"/>
</dbReference>
<dbReference type="GO" id="GO:0004674">
    <property type="term" value="F:protein serine/threonine kinase activity"/>
    <property type="evidence" value="ECO:0007669"/>
    <property type="project" value="UniProtKB-KW"/>
</dbReference>
<evidence type="ECO:0000256" key="7">
    <source>
        <dbReference type="ARBA" id="ARBA00047899"/>
    </source>
</evidence>
<keyword evidence="4" id="KW-0547">Nucleotide-binding</keyword>
<evidence type="ECO:0000256" key="2">
    <source>
        <dbReference type="ARBA" id="ARBA00022527"/>
    </source>
</evidence>
<dbReference type="OMA" id="AMHQYKV"/>
<keyword evidence="6" id="KW-0067">ATP-binding</keyword>
<dbReference type="EMBL" id="LR899014">
    <property type="protein sequence ID" value="CAD7093453.1"/>
    <property type="molecule type" value="Genomic_DNA"/>
</dbReference>
<evidence type="ECO:0000256" key="4">
    <source>
        <dbReference type="ARBA" id="ARBA00022741"/>
    </source>
</evidence>
<dbReference type="InParanoid" id="A0A7R8Z316"/>
<dbReference type="PROSITE" id="PS50011">
    <property type="entry name" value="PROTEIN_KINASE_DOM"/>
    <property type="match status" value="1"/>
</dbReference>
<evidence type="ECO:0000256" key="6">
    <source>
        <dbReference type="ARBA" id="ARBA00022840"/>
    </source>
</evidence>
<dbReference type="SMART" id="SM00220">
    <property type="entry name" value="S_TKc"/>
    <property type="match status" value="1"/>
</dbReference>
<dbReference type="EC" id="2.7.11.1" evidence="1"/>
<dbReference type="Pfam" id="PF00069">
    <property type="entry name" value="Pkinase"/>
    <property type="match status" value="1"/>
</dbReference>
<protein>
    <recommendedName>
        <fullName evidence="1">non-specific serine/threonine protein kinase</fullName>
        <ecNumber evidence="1">2.7.11.1</ecNumber>
    </recommendedName>
</protein>
<sequence length="318" mass="36126">MNSLGWAIIFKMGCLCTKESININGTKYIVLDHIAQGGFSLIDLVENSITRKRYALKRITCYSIDDQNIGMREIEICRKINHENVVQVVDYVLKGSADIVINTTSQLYMVLPYYKNGSLQDHLNIRARTKDFMPEAQVLQLFLGICEGVKALHDAKPEPLAHRDLKTANICLTDTFEPVIVDLGSATEARVQICGQQDAQRLQELAEERCSIVYRAPELFSVQSYCMIDERTDIWSLGCVLYAMCFFKCPFDPIYEKGDSVALAVLSGNIHFPEDSAYTHDLQDLVLFMMRLNPMERPFIYSVIEKAQDLVSKLESRV</sequence>
<dbReference type="FunCoup" id="A0A7R8Z316">
    <property type="interactions" value="1280"/>
</dbReference>
<keyword evidence="5" id="KW-0418">Kinase</keyword>
<dbReference type="InterPro" id="IPR000719">
    <property type="entry name" value="Prot_kinase_dom"/>
</dbReference>
<keyword evidence="2" id="KW-0723">Serine/threonine-protein kinase</keyword>
<name>A0A7R8Z316_HERIL</name>
<keyword evidence="11" id="KW-1185">Reference proteome</keyword>